<dbReference type="Pfam" id="PF01047">
    <property type="entry name" value="MarR"/>
    <property type="match status" value="1"/>
</dbReference>
<dbReference type="InterPro" id="IPR039422">
    <property type="entry name" value="MarR/SlyA-like"/>
</dbReference>
<evidence type="ECO:0000259" key="1">
    <source>
        <dbReference type="PROSITE" id="PS50995"/>
    </source>
</evidence>
<dbReference type="EMBL" id="JBHSSL010000118">
    <property type="protein sequence ID" value="MFC6171819.1"/>
    <property type="molecule type" value="Genomic_DNA"/>
</dbReference>
<dbReference type="PANTHER" id="PTHR33164">
    <property type="entry name" value="TRANSCRIPTIONAL REGULATOR, MARR FAMILY"/>
    <property type="match status" value="1"/>
</dbReference>
<protein>
    <submittedName>
        <fullName evidence="2">MarR family winged helix-turn-helix transcriptional regulator</fullName>
    </submittedName>
</protein>
<evidence type="ECO:0000313" key="2">
    <source>
        <dbReference type="EMBL" id="MFC6171819.1"/>
    </source>
</evidence>
<reference evidence="3" key="1">
    <citation type="journal article" date="2019" name="Int. J. Syst. Evol. Microbiol.">
        <title>The Global Catalogue of Microorganisms (GCM) 10K type strain sequencing project: providing services to taxonomists for standard genome sequencing and annotation.</title>
        <authorList>
            <consortium name="The Broad Institute Genomics Platform"/>
            <consortium name="The Broad Institute Genome Sequencing Center for Infectious Disease"/>
            <person name="Wu L."/>
            <person name="Ma J."/>
        </authorList>
    </citation>
    <scope>NUCLEOTIDE SEQUENCE [LARGE SCALE GENOMIC DNA]</scope>
    <source>
        <strain evidence="3">CCM 8904</strain>
    </source>
</reference>
<dbReference type="SMART" id="SM00347">
    <property type="entry name" value="HTH_MARR"/>
    <property type="match status" value="1"/>
</dbReference>
<evidence type="ECO:0000313" key="3">
    <source>
        <dbReference type="Proteomes" id="UP001596289"/>
    </source>
</evidence>
<dbReference type="InterPro" id="IPR000835">
    <property type="entry name" value="HTH_MarR-typ"/>
</dbReference>
<accession>A0ABW1RKY1</accession>
<dbReference type="RefSeq" id="WP_125551726.1">
    <property type="nucleotide sequence ID" value="NZ_JBHSSL010000118.1"/>
</dbReference>
<keyword evidence="3" id="KW-1185">Reference proteome</keyword>
<gene>
    <name evidence="2" type="ORF">ACFQGP_14755</name>
</gene>
<proteinExistence type="predicted"/>
<dbReference type="PROSITE" id="PS50995">
    <property type="entry name" value="HTH_MARR_2"/>
    <property type="match status" value="1"/>
</dbReference>
<dbReference type="InterPro" id="IPR036388">
    <property type="entry name" value="WH-like_DNA-bd_sf"/>
</dbReference>
<organism evidence="2 3">
    <name type="scientific">Loigolactobacillus jiayinensis</name>
    <dbReference type="NCBI Taxonomy" id="2486016"/>
    <lineage>
        <taxon>Bacteria</taxon>
        <taxon>Bacillati</taxon>
        <taxon>Bacillota</taxon>
        <taxon>Bacilli</taxon>
        <taxon>Lactobacillales</taxon>
        <taxon>Lactobacillaceae</taxon>
        <taxon>Loigolactobacillus</taxon>
    </lineage>
</organism>
<feature type="domain" description="HTH marR-type" evidence="1">
    <location>
        <begin position="1"/>
        <end position="138"/>
    </location>
</feature>
<dbReference type="PANTHER" id="PTHR33164:SF43">
    <property type="entry name" value="HTH-TYPE TRANSCRIPTIONAL REPRESSOR YETL"/>
    <property type="match status" value="1"/>
</dbReference>
<comment type="caution">
    <text evidence="2">The sequence shown here is derived from an EMBL/GenBank/DDBJ whole genome shotgun (WGS) entry which is preliminary data.</text>
</comment>
<dbReference type="SUPFAM" id="SSF46785">
    <property type="entry name" value="Winged helix' DNA-binding domain"/>
    <property type="match status" value="1"/>
</dbReference>
<name>A0ABW1RKY1_9LACO</name>
<dbReference type="Gene3D" id="1.10.10.10">
    <property type="entry name" value="Winged helix-like DNA-binding domain superfamily/Winged helix DNA-binding domain"/>
    <property type="match status" value="1"/>
</dbReference>
<dbReference type="Proteomes" id="UP001596289">
    <property type="component" value="Unassembled WGS sequence"/>
</dbReference>
<sequence length="157" mass="17786">MTAKTSQSQSLGEMFFNLSQAITQNRSLEEFNLTRLQAMTLSKVYQHPGVSMSQLATNTGISRAQLTRLITTLETRQLVQRKHNQTNRRIVNVYGTPKGQTVIAKHMQLIQDRIDAHVQTLPPEEQAALSTHLHESMRLMIKAKIIDPDTKMSLFKG</sequence>
<dbReference type="InterPro" id="IPR036390">
    <property type="entry name" value="WH_DNA-bd_sf"/>
</dbReference>